<dbReference type="EMBL" id="KX078568">
    <property type="protein sequence ID" value="ANM46385.1"/>
    <property type="molecule type" value="Genomic_DNA"/>
</dbReference>
<organism evidence="2 3">
    <name type="scientific">Morganella phage vB_MmoP_MP2</name>
    <dbReference type="NCBI Taxonomy" id="1852627"/>
    <lineage>
        <taxon>Viruses</taxon>
        <taxon>Duplodnaviria</taxon>
        <taxon>Heunggongvirae</taxon>
        <taxon>Uroviricota</taxon>
        <taxon>Caudoviricetes</taxon>
        <taxon>Autographivirales</taxon>
        <taxon>Autotranscriptaviridae</taxon>
        <taxon>Studiervirinae</taxon>
        <taxon>Minipunavirus</taxon>
        <taxon>Minipunavirus MP2</taxon>
    </lineage>
</organism>
<dbReference type="GeneID" id="29068322"/>
<reference evidence="2 3" key="1">
    <citation type="submission" date="2016-04" db="EMBL/GenBank/DDBJ databases">
        <title>Comparative genomics of Morganella phages MP1 and MP2 define new clades among the T4 and T7-like Viruses.</title>
        <authorList>
            <person name="Pinto G."/>
            <person name="Oliveira A."/>
            <person name="Malgorzata L."/>
            <person name="Kropinski A."/>
            <person name="Azeredo J."/>
        </authorList>
    </citation>
    <scope>NUCLEOTIDE SEQUENCE [LARGE SCALE GENOMIC DNA]</scope>
</reference>
<evidence type="ECO:0000313" key="2">
    <source>
        <dbReference type="EMBL" id="ANM46385.1"/>
    </source>
</evidence>
<keyword evidence="3" id="KW-1185">Reference proteome</keyword>
<keyword evidence="1" id="KW-0472">Membrane</keyword>
<name>A0A192YB86_9CAUD</name>
<proteinExistence type="predicted"/>
<accession>A0A192YB86</accession>
<gene>
    <name evidence="2" type="ORF">MP2_gp13B</name>
</gene>
<keyword evidence="1" id="KW-0812">Transmembrane</keyword>
<evidence type="ECO:0000256" key="1">
    <source>
        <dbReference type="SAM" id="Phobius"/>
    </source>
</evidence>
<keyword evidence="1" id="KW-1133">Transmembrane helix</keyword>
<feature type="transmembrane region" description="Helical" evidence="1">
    <location>
        <begin position="32"/>
        <end position="56"/>
    </location>
</feature>
<sequence length="59" mass="6702">MKVKKLLQALGATIFTIVFLFVWMYVDATYTHGVLTFSACAIAVIGALFIFFYSMLNDW</sequence>
<dbReference type="KEGG" id="vg:29068322"/>
<dbReference type="RefSeq" id="YP_009291538.1">
    <property type="nucleotide sequence ID" value="NC_031115.1"/>
</dbReference>
<protein>
    <submittedName>
        <fullName evidence="2">Uncharacterized protein</fullName>
    </submittedName>
</protein>
<dbReference type="Proteomes" id="UP000203821">
    <property type="component" value="Genome"/>
</dbReference>
<evidence type="ECO:0000313" key="3">
    <source>
        <dbReference type="Proteomes" id="UP000203821"/>
    </source>
</evidence>
<feature type="transmembrane region" description="Helical" evidence="1">
    <location>
        <begin position="7"/>
        <end position="26"/>
    </location>
</feature>